<accession>A0A5D2QPS1</accession>
<sequence>MALVSEVGFVKSSFSIVFVFLTVVCLLGHLQLCKLLIKMFDFELNNYISVIQLFLYDSSIYFRKRNSLNGIY</sequence>
<dbReference type="Proteomes" id="UP000322667">
    <property type="component" value="Chromosome A05"/>
</dbReference>
<protein>
    <submittedName>
        <fullName evidence="2">Uncharacterized protein</fullName>
    </submittedName>
</protein>
<keyword evidence="1" id="KW-0812">Transmembrane</keyword>
<evidence type="ECO:0000313" key="3">
    <source>
        <dbReference type="Proteomes" id="UP000322667"/>
    </source>
</evidence>
<keyword evidence="1" id="KW-0472">Membrane</keyword>
<reference evidence="2 3" key="1">
    <citation type="submission" date="2019-07" db="EMBL/GenBank/DDBJ databases">
        <title>WGS assembly of Gossypium tomentosum.</title>
        <authorList>
            <person name="Chen Z.J."/>
            <person name="Sreedasyam A."/>
            <person name="Ando A."/>
            <person name="Song Q."/>
            <person name="De L."/>
            <person name="Hulse-Kemp A."/>
            <person name="Ding M."/>
            <person name="Ye W."/>
            <person name="Kirkbride R."/>
            <person name="Jenkins J."/>
            <person name="Plott C."/>
            <person name="Lovell J."/>
            <person name="Lin Y.-M."/>
            <person name="Vaughn R."/>
            <person name="Liu B."/>
            <person name="Li W."/>
            <person name="Simpson S."/>
            <person name="Scheffler B."/>
            <person name="Saski C."/>
            <person name="Grover C."/>
            <person name="Hu G."/>
            <person name="Conover J."/>
            <person name="Carlson J."/>
            <person name="Shu S."/>
            <person name="Boston L."/>
            <person name="Williams M."/>
            <person name="Peterson D."/>
            <person name="Mcgee K."/>
            <person name="Jones D."/>
            <person name="Wendel J."/>
            <person name="Stelly D."/>
            <person name="Grimwood J."/>
            <person name="Schmutz J."/>
        </authorList>
    </citation>
    <scope>NUCLEOTIDE SEQUENCE [LARGE SCALE GENOMIC DNA]</scope>
    <source>
        <strain evidence="2">7179.01</strain>
    </source>
</reference>
<organism evidence="2 3">
    <name type="scientific">Gossypium tomentosum</name>
    <name type="common">Hawaiian cotton</name>
    <name type="synonym">Gossypium sandvicense</name>
    <dbReference type="NCBI Taxonomy" id="34277"/>
    <lineage>
        <taxon>Eukaryota</taxon>
        <taxon>Viridiplantae</taxon>
        <taxon>Streptophyta</taxon>
        <taxon>Embryophyta</taxon>
        <taxon>Tracheophyta</taxon>
        <taxon>Spermatophyta</taxon>
        <taxon>Magnoliopsida</taxon>
        <taxon>eudicotyledons</taxon>
        <taxon>Gunneridae</taxon>
        <taxon>Pentapetalae</taxon>
        <taxon>rosids</taxon>
        <taxon>malvids</taxon>
        <taxon>Malvales</taxon>
        <taxon>Malvaceae</taxon>
        <taxon>Malvoideae</taxon>
        <taxon>Gossypium</taxon>
    </lineage>
</organism>
<dbReference type="EMBL" id="CM017614">
    <property type="protein sequence ID" value="TYI29264.1"/>
    <property type="molecule type" value="Genomic_DNA"/>
</dbReference>
<feature type="transmembrane region" description="Helical" evidence="1">
    <location>
        <begin position="12"/>
        <end position="32"/>
    </location>
</feature>
<evidence type="ECO:0000256" key="1">
    <source>
        <dbReference type="SAM" id="Phobius"/>
    </source>
</evidence>
<proteinExistence type="predicted"/>
<dbReference type="AlphaFoldDB" id="A0A5D2QPS1"/>
<evidence type="ECO:0000313" key="2">
    <source>
        <dbReference type="EMBL" id="TYI29264.1"/>
    </source>
</evidence>
<gene>
    <name evidence="2" type="ORF">ES332_A05G304500v1</name>
</gene>
<keyword evidence="3" id="KW-1185">Reference proteome</keyword>
<name>A0A5D2QPS1_GOSTO</name>
<keyword evidence="1" id="KW-1133">Transmembrane helix</keyword>